<keyword evidence="3 4" id="KW-0131">Cell cycle</keyword>
<dbReference type="InterPro" id="IPR000789">
    <property type="entry name" value="Cyclin-dep_kinase_reg-sub"/>
</dbReference>
<gene>
    <name evidence="5" type="ORF">K450DRAFT_168415</name>
</gene>
<dbReference type="SUPFAM" id="SSF55637">
    <property type="entry name" value="Cell cycle regulatory proteins"/>
    <property type="match status" value="1"/>
</dbReference>
<feature type="non-terminal residue" evidence="5">
    <location>
        <position position="60"/>
    </location>
</feature>
<dbReference type="PROSITE" id="PS00945">
    <property type="entry name" value="CKS_2"/>
    <property type="match status" value="1"/>
</dbReference>
<evidence type="ECO:0000313" key="6">
    <source>
        <dbReference type="Proteomes" id="UP001206595"/>
    </source>
</evidence>
<dbReference type="Pfam" id="PF01111">
    <property type="entry name" value="CKS"/>
    <property type="match status" value="1"/>
</dbReference>
<reference evidence="5" key="1">
    <citation type="submission" date="2021-06" db="EMBL/GenBank/DDBJ databases">
        <authorList>
            <consortium name="DOE Joint Genome Institute"/>
            <person name="Mondo S.J."/>
            <person name="Amses K.R."/>
            <person name="Simmons D.R."/>
            <person name="Longcore J.E."/>
            <person name="Seto K."/>
            <person name="Alves G.H."/>
            <person name="Bonds A.E."/>
            <person name="Quandt C.A."/>
            <person name="Davis W.J."/>
            <person name="Chang Y."/>
            <person name="Letcher P.M."/>
            <person name="Powell M.J."/>
            <person name="Kuo A."/>
            <person name="Labutti K."/>
            <person name="Pangilinan J."/>
            <person name="Andreopoulos W."/>
            <person name="Tritt A."/>
            <person name="Riley R."/>
            <person name="Hundley H."/>
            <person name="Johnson J."/>
            <person name="Lipzen A."/>
            <person name="Barry K."/>
            <person name="Berbee M.L."/>
            <person name="Buchler N.E."/>
            <person name="Grigoriev I.V."/>
            <person name="Spatafora J.W."/>
            <person name="Stajich J.E."/>
            <person name="James T.Y."/>
        </authorList>
    </citation>
    <scope>NUCLEOTIDE SEQUENCE</scope>
    <source>
        <strain evidence="5">AG</strain>
    </source>
</reference>
<dbReference type="GeneID" id="75909425"/>
<comment type="similarity">
    <text evidence="1 4">Belongs to the CKS family.</text>
</comment>
<dbReference type="GO" id="GO:0016538">
    <property type="term" value="F:cyclin-dependent protein serine/threonine kinase regulator activity"/>
    <property type="evidence" value="ECO:0007669"/>
    <property type="project" value="InterPro"/>
</dbReference>
<dbReference type="GO" id="GO:0051301">
    <property type="term" value="P:cell division"/>
    <property type="evidence" value="ECO:0007669"/>
    <property type="project" value="UniProtKB-UniRule"/>
</dbReference>
<dbReference type="Proteomes" id="UP001206595">
    <property type="component" value="Unassembled WGS sequence"/>
</dbReference>
<keyword evidence="2 4" id="KW-0132">Cell division</keyword>
<name>A0AAD5HJ56_UMBRA</name>
<comment type="caution">
    <text evidence="5">The sequence shown here is derived from an EMBL/GenBank/DDBJ whole genome shotgun (WGS) entry which is preliminary data.</text>
</comment>
<dbReference type="SMART" id="SM01084">
    <property type="entry name" value="CKS"/>
    <property type="match status" value="1"/>
</dbReference>
<protein>
    <recommendedName>
        <fullName evidence="4">Cyclin-dependent kinases regulatory subunit</fullName>
    </recommendedName>
</protein>
<dbReference type="PRINTS" id="PR00296">
    <property type="entry name" value="CYCLINKINASE"/>
</dbReference>
<dbReference type="EMBL" id="MU620893">
    <property type="protein sequence ID" value="KAI8584371.1"/>
    <property type="molecule type" value="Genomic_DNA"/>
</dbReference>
<dbReference type="InterPro" id="IPR036858">
    <property type="entry name" value="Cyclin-dep_kinase_reg-sub_sf"/>
</dbReference>
<keyword evidence="6" id="KW-1185">Reference proteome</keyword>
<organism evidence="5 6">
    <name type="scientific">Umbelopsis ramanniana AG</name>
    <dbReference type="NCBI Taxonomy" id="1314678"/>
    <lineage>
        <taxon>Eukaryota</taxon>
        <taxon>Fungi</taxon>
        <taxon>Fungi incertae sedis</taxon>
        <taxon>Mucoromycota</taxon>
        <taxon>Mucoromycotina</taxon>
        <taxon>Umbelopsidomycetes</taxon>
        <taxon>Umbelopsidales</taxon>
        <taxon>Umbelopsidaceae</taxon>
        <taxon>Umbelopsis</taxon>
    </lineage>
</organism>
<evidence type="ECO:0000313" key="5">
    <source>
        <dbReference type="EMBL" id="KAI8584371.1"/>
    </source>
</evidence>
<dbReference type="PANTHER" id="PTHR23415">
    <property type="entry name" value="CYCLIN-DEPENDENT KINASES REGULATORY SUBUNIT/60S RIBOSOME SUBUNIT BIOGENESIS PROTEIN NIP7"/>
    <property type="match status" value="1"/>
</dbReference>
<dbReference type="Gene3D" id="3.30.170.10">
    <property type="entry name" value="Cyclin-dependent kinase, regulatory subunit"/>
    <property type="match status" value="1"/>
</dbReference>
<reference evidence="5" key="2">
    <citation type="journal article" date="2022" name="Proc. Natl. Acad. Sci. U.S.A.">
        <title>Diploid-dominant life cycles characterize the early evolution of Fungi.</title>
        <authorList>
            <person name="Amses K.R."/>
            <person name="Simmons D.R."/>
            <person name="Longcore J.E."/>
            <person name="Mondo S.J."/>
            <person name="Seto K."/>
            <person name="Jeronimo G.H."/>
            <person name="Bonds A.E."/>
            <person name="Quandt C.A."/>
            <person name="Davis W.J."/>
            <person name="Chang Y."/>
            <person name="Federici B.A."/>
            <person name="Kuo A."/>
            <person name="LaButti K."/>
            <person name="Pangilinan J."/>
            <person name="Andreopoulos W."/>
            <person name="Tritt A."/>
            <person name="Riley R."/>
            <person name="Hundley H."/>
            <person name="Johnson J."/>
            <person name="Lipzen A."/>
            <person name="Barry K."/>
            <person name="Lang B.F."/>
            <person name="Cuomo C.A."/>
            <person name="Buchler N.E."/>
            <person name="Grigoriev I.V."/>
            <person name="Spatafora J.W."/>
            <person name="Stajich J.E."/>
            <person name="James T.Y."/>
        </authorList>
    </citation>
    <scope>NUCLEOTIDE SEQUENCE</scope>
    <source>
        <strain evidence="5">AG</strain>
    </source>
</reference>
<proteinExistence type="inferred from homology"/>
<evidence type="ECO:0000256" key="1">
    <source>
        <dbReference type="ARBA" id="ARBA00007782"/>
    </source>
</evidence>
<dbReference type="RefSeq" id="XP_051449375.1">
    <property type="nucleotide sequence ID" value="XM_051584075.1"/>
</dbReference>
<evidence type="ECO:0000256" key="3">
    <source>
        <dbReference type="ARBA" id="ARBA00023306"/>
    </source>
</evidence>
<sequence>RHVTLPKEIAQWIPHSGILADDEWRSLGVKQSYGWVHYMVHAPEPHVLLFKRLKDYQNKV</sequence>
<dbReference type="AlphaFoldDB" id="A0AAD5HJ56"/>
<comment type="function">
    <text evidence="4">Binds to the catalytic subunit of the cyclin dependent kinases and is essential for their biological function.</text>
</comment>
<accession>A0AAD5HJ56</accession>
<evidence type="ECO:0000256" key="2">
    <source>
        <dbReference type="ARBA" id="ARBA00022618"/>
    </source>
</evidence>
<evidence type="ECO:0000256" key="4">
    <source>
        <dbReference type="RuleBase" id="RU311113"/>
    </source>
</evidence>